<dbReference type="EMBL" id="BTSX01000002">
    <property type="protein sequence ID" value="GMS87090.1"/>
    <property type="molecule type" value="Genomic_DNA"/>
</dbReference>
<accession>A0AAV5T423</accession>
<name>A0AAV5T423_9BILA</name>
<reference evidence="1" key="1">
    <citation type="submission" date="2023-10" db="EMBL/GenBank/DDBJ databases">
        <title>Genome assembly of Pristionchus species.</title>
        <authorList>
            <person name="Yoshida K."/>
            <person name="Sommer R.J."/>
        </authorList>
    </citation>
    <scope>NUCLEOTIDE SEQUENCE</scope>
    <source>
        <strain evidence="1">RS0144</strain>
    </source>
</reference>
<organism evidence="1 2">
    <name type="scientific">Pristionchus entomophagus</name>
    <dbReference type="NCBI Taxonomy" id="358040"/>
    <lineage>
        <taxon>Eukaryota</taxon>
        <taxon>Metazoa</taxon>
        <taxon>Ecdysozoa</taxon>
        <taxon>Nematoda</taxon>
        <taxon>Chromadorea</taxon>
        <taxon>Rhabditida</taxon>
        <taxon>Rhabditina</taxon>
        <taxon>Diplogasteromorpha</taxon>
        <taxon>Diplogasteroidea</taxon>
        <taxon>Neodiplogasteridae</taxon>
        <taxon>Pristionchus</taxon>
    </lineage>
</organism>
<gene>
    <name evidence="1" type="ORF">PENTCL1PPCAC_9265</name>
</gene>
<sequence length="74" mass="8102">KSSLGNVPTSIATGIRIVEMPEISPSAAKIVRIPNRLIASETGMLAQRAVRATIEVRKDFSKEVSTVEFVKYSR</sequence>
<keyword evidence="2" id="KW-1185">Reference proteome</keyword>
<evidence type="ECO:0000313" key="2">
    <source>
        <dbReference type="Proteomes" id="UP001432027"/>
    </source>
</evidence>
<proteinExistence type="predicted"/>
<protein>
    <submittedName>
        <fullName evidence="1">Uncharacterized protein</fullName>
    </submittedName>
</protein>
<feature type="non-terminal residue" evidence="1">
    <location>
        <position position="74"/>
    </location>
</feature>
<feature type="non-terminal residue" evidence="1">
    <location>
        <position position="1"/>
    </location>
</feature>
<comment type="caution">
    <text evidence="1">The sequence shown here is derived from an EMBL/GenBank/DDBJ whole genome shotgun (WGS) entry which is preliminary data.</text>
</comment>
<dbReference type="AlphaFoldDB" id="A0AAV5T423"/>
<evidence type="ECO:0000313" key="1">
    <source>
        <dbReference type="EMBL" id="GMS87090.1"/>
    </source>
</evidence>
<dbReference type="Proteomes" id="UP001432027">
    <property type="component" value="Unassembled WGS sequence"/>
</dbReference>